<evidence type="ECO:0000256" key="1">
    <source>
        <dbReference type="SAM" id="MobiDB-lite"/>
    </source>
</evidence>
<reference evidence="3" key="1">
    <citation type="submission" date="2021-02" db="EMBL/GenBank/DDBJ databases">
        <authorList>
            <person name="Nowell W R."/>
        </authorList>
    </citation>
    <scope>NUCLEOTIDE SEQUENCE</scope>
</reference>
<organism evidence="3 4">
    <name type="scientific">Adineta steineri</name>
    <dbReference type="NCBI Taxonomy" id="433720"/>
    <lineage>
        <taxon>Eukaryota</taxon>
        <taxon>Metazoa</taxon>
        <taxon>Spiralia</taxon>
        <taxon>Gnathifera</taxon>
        <taxon>Rotifera</taxon>
        <taxon>Eurotatoria</taxon>
        <taxon>Bdelloidea</taxon>
        <taxon>Adinetida</taxon>
        <taxon>Adinetidae</taxon>
        <taxon>Adineta</taxon>
    </lineage>
</organism>
<feature type="domain" description="RickCE-like catalytic" evidence="2">
    <location>
        <begin position="72"/>
        <end position="154"/>
    </location>
</feature>
<evidence type="ECO:0000313" key="4">
    <source>
        <dbReference type="Proteomes" id="UP000663881"/>
    </source>
</evidence>
<evidence type="ECO:0000259" key="2">
    <source>
        <dbReference type="Pfam" id="PF22179"/>
    </source>
</evidence>
<comment type="caution">
    <text evidence="3">The sequence shown here is derived from an EMBL/GenBank/DDBJ whole genome shotgun (WGS) entry which is preliminary data.</text>
</comment>
<name>A0A819S7E6_9BILA</name>
<dbReference type="Proteomes" id="UP000663881">
    <property type="component" value="Unassembled WGS sequence"/>
</dbReference>
<dbReference type="EMBL" id="CAJOAY010004187">
    <property type="protein sequence ID" value="CAF4058738.1"/>
    <property type="molecule type" value="Genomic_DNA"/>
</dbReference>
<feature type="compositionally biased region" description="Polar residues" evidence="1">
    <location>
        <begin position="203"/>
        <end position="214"/>
    </location>
</feature>
<feature type="region of interest" description="Disordered" evidence="1">
    <location>
        <begin position="160"/>
        <end position="214"/>
    </location>
</feature>
<proteinExistence type="predicted"/>
<dbReference type="AlphaFoldDB" id="A0A819S7E6"/>
<gene>
    <name evidence="3" type="ORF">OKA104_LOCUS33247</name>
</gene>
<protein>
    <recommendedName>
        <fullName evidence="2">RickCE-like catalytic domain-containing protein</fullName>
    </recommendedName>
</protein>
<dbReference type="Pfam" id="PF22179">
    <property type="entry name" value="RickCE_cat"/>
    <property type="match status" value="1"/>
</dbReference>
<dbReference type="InterPro" id="IPR054759">
    <property type="entry name" value="RickCE_cat"/>
</dbReference>
<sequence>MAANANLADQSLEDVDVQSILSSRLEEFKQEQSEHFSKSIYLLTTVVDHIDGKLQERLEQAKTVSTEERIILFPYNLGNSHWIGLIMKFKMNEEIERAFFIDPVVNSRFNREKLQKLFSEIFPDTVLRPRPVQHQIDQTHSALFISENLVKAATSFGSTEFKSSNENYSSSRISDDQKSNFSQGNVTEKKVKVSNIKTKSENRSMNNSYKELRK</sequence>
<accession>A0A819S7E6</accession>
<evidence type="ECO:0000313" key="3">
    <source>
        <dbReference type="EMBL" id="CAF4058738.1"/>
    </source>
</evidence>